<accession>A0A9P6STC2</accession>
<organism evidence="3 4">
    <name type="scientific">Modicella reniformis</name>
    <dbReference type="NCBI Taxonomy" id="1440133"/>
    <lineage>
        <taxon>Eukaryota</taxon>
        <taxon>Fungi</taxon>
        <taxon>Fungi incertae sedis</taxon>
        <taxon>Mucoromycota</taxon>
        <taxon>Mortierellomycotina</taxon>
        <taxon>Mortierellomycetes</taxon>
        <taxon>Mortierellales</taxon>
        <taxon>Mortierellaceae</taxon>
        <taxon>Modicella</taxon>
    </lineage>
</organism>
<reference evidence="3" key="1">
    <citation type="journal article" date="2020" name="Fungal Divers.">
        <title>Resolving the Mortierellaceae phylogeny through synthesis of multi-gene phylogenetics and phylogenomics.</title>
        <authorList>
            <person name="Vandepol N."/>
            <person name="Liber J."/>
            <person name="Desiro A."/>
            <person name="Na H."/>
            <person name="Kennedy M."/>
            <person name="Barry K."/>
            <person name="Grigoriev I.V."/>
            <person name="Miller A.N."/>
            <person name="O'Donnell K."/>
            <person name="Stajich J.E."/>
            <person name="Bonito G."/>
        </authorList>
    </citation>
    <scope>NUCLEOTIDE SEQUENCE</scope>
    <source>
        <strain evidence="3">MES-2147</strain>
    </source>
</reference>
<feature type="non-terminal residue" evidence="3">
    <location>
        <position position="1"/>
    </location>
</feature>
<feature type="coiled-coil region" evidence="1">
    <location>
        <begin position="160"/>
        <end position="213"/>
    </location>
</feature>
<evidence type="ECO:0000256" key="2">
    <source>
        <dbReference type="SAM" id="MobiDB-lite"/>
    </source>
</evidence>
<dbReference type="Proteomes" id="UP000749646">
    <property type="component" value="Unassembled WGS sequence"/>
</dbReference>
<keyword evidence="4" id="KW-1185">Reference proteome</keyword>
<evidence type="ECO:0000313" key="3">
    <source>
        <dbReference type="EMBL" id="KAG0000766.1"/>
    </source>
</evidence>
<sequence length="224" mass="25270">METSSPNERHVQEFRLHSTSNSQRPPSPHGAVGIPARKDTKTGDHVVLLSDIQLVYNNTNHILNDGATVPFVKDDRNQELIPLRIKYHPGVVLEVVEDTKQDKVGVAAVDALLQHTDEHSTTTSTLDAPSVLLTLIKRYGSYFNYSDDMTSSQNSLLQAMRQEISDNSALQERLQNIQQQVDDLRQQAQYDRQQALEEIIVESQEELLTAQQKTIDRLVTIQDS</sequence>
<evidence type="ECO:0000256" key="1">
    <source>
        <dbReference type="SAM" id="Coils"/>
    </source>
</evidence>
<gene>
    <name evidence="3" type="ORF">BGZ65_004081</name>
</gene>
<proteinExistence type="predicted"/>
<comment type="caution">
    <text evidence="3">The sequence shown here is derived from an EMBL/GenBank/DDBJ whole genome shotgun (WGS) entry which is preliminary data.</text>
</comment>
<protein>
    <submittedName>
        <fullName evidence="3">Uncharacterized protein</fullName>
    </submittedName>
</protein>
<evidence type="ECO:0000313" key="4">
    <source>
        <dbReference type="Proteomes" id="UP000749646"/>
    </source>
</evidence>
<dbReference type="OrthoDB" id="2441049at2759"/>
<feature type="compositionally biased region" description="Basic and acidic residues" evidence="2">
    <location>
        <begin position="7"/>
        <end position="16"/>
    </location>
</feature>
<name>A0A9P6STC2_9FUNG</name>
<keyword evidence="1" id="KW-0175">Coiled coil</keyword>
<feature type="region of interest" description="Disordered" evidence="2">
    <location>
        <begin position="1"/>
        <end position="38"/>
    </location>
</feature>
<dbReference type="EMBL" id="JAAAHW010000596">
    <property type="protein sequence ID" value="KAG0000766.1"/>
    <property type="molecule type" value="Genomic_DNA"/>
</dbReference>
<dbReference type="AlphaFoldDB" id="A0A9P6STC2"/>